<dbReference type="Proteomes" id="UP000564385">
    <property type="component" value="Unassembled WGS sequence"/>
</dbReference>
<accession>A0A852VN74</accession>
<sequence length="168" mass="19305">MERLVPARLPAGRRDEWRTYTSFMKKGRPPVHSWREMATAWIHDQVRREWLDDNPLVADESGIPRSGRSVSTLNYVETVNILVDLYWRLSTDHRILLAPAGSKMQTVGCFLVRSLHPDIHIEYPCPEGFAPEYSSGIGSRWQVDMGNLRGLTNALATIERREFLELSL</sequence>
<dbReference type="EMBL" id="JACCCU010000002">
    <property type="protein sequence ID" value="NYF91515.1"/>
    <property type="molecule type" value="Genomic_DNA"/>
</dbReference>
<evidence type="ECO:0000313" key="2">
    <source>
        <dbReference type="Proteomes" id="UP000564385"/>
    </source>
</evidence>
<reference evidence="1 2" key="1">
    <citation type="submission" date="2020-07" db="EMBL/GenBank/DDBJ databases">
        <title>Genomic Encyclopedia of Type Strains, Phase IV (KMG-V): Genome sequencing to study the core and pangenomes of soil and plant-associated prokaryotes.</title>
        <authorList>
            <person name="Whitman W."/>
        </authorList>
    </citation>
    <scope>NUCLEOTIDE SEQUENCE [LARGE SCALE GENOMIC DNA]</scope>
    <source>
        <strain evidence="1 2">M8UP22</strain>
    </source>
</reference>
<comment type="caution">
    <text evidence="1">The sequence shown here is derived from an EMBL/GenBank/DDBJ whole genome shotgun (WGS) entry which is preliminary data.</text>
</comment>
<protein>
    <submittedName>
        <fullName evidence="1">Uncharacterized protein</fullName>
    </submittedName>
</protein>
<gene>
    <name evidence="1" type="ORF">HDF08_003617</name>
</gene>
<proteinExistence type="predicted"/>
<evidence type="ECO:0000313" key="1">
    <source>
        <dbReference type="EMBL" id="NYF91515.1"/>
    </source>
</evidence>
<dbReference type="AlphaFoldDB" id="A0A852VN74"/>
<organism evidence="1 2">
    <name type="scientific">Tunturiibacter lichenicola</name>
    <dbReference type="NCBI Taxonomy" id="2051959"/>
    <lineage>
        <taxon>Bacteria</taxon>
        <taxon>Pseudomonadati</taxon>
        <taxon>Acidobacteriota</taxon>
        <taxon>Terriglobia</taxon>
        <taxon>Terriglobales</taxon>
        <taxon>Acidobacteriaceae</taxon>
        <taxon>Tunturiibacter</taxon>
    </lineage>
</organism>
<name>A0A852VN74_9BACT</name>